<dbReference type="Proteomes" id="UP000396788">
    <property type="component" value="Unassembled WGS sequence"/>
</dbReference>
<dbReference type="PANTHER" id="PTHR36505:SF1">
    <property type="entry name" value="BLR1072 PROTEIN"/>
    <property type="match status" value="1"/>
</dbReference>
<evidence type="ECO:0000313" key="3">
    <source>
        <dbReference type="EMBL" id="VVE00824.1"/>
    </source>
</evidence>
<dbReference type="Gene3D" id="2.30.30.240">
    <property type="entry name" value="PRC-barrel domain"/>
    <property type="match status" value="1"/>
</dbReference>
<sequence>MNYEDRDTYGMYKVRETVRPGPGTVRGPGPSLMGADTLVGNSVIDSHGDDLGDIKEIMLDVRAGRISYAVLSFGGFLGMGKKLFAVPWQALKLDTENKCMVRVHRPAWRGALTGGLAIALGLALVPAKAEDSSMTSEAKSDMHRSERVMSDSWITTKVKSELLANSISDGTNVSVKTTHGVVVLTGTLASQDAVSGAKRIAEHVKGVKRVDSSGLTVGPR</sequence>
<dbReference type="EMBL" id="CABPRY010000003">
    <property type="protein sequence ID" value="VVE00824.1"/>
    <property type="molecule type" value="Genomic_DNA"/>
</dbReference>
<evidence type="ECO:0000256" key="1">
    <source>
        <dbReference type="SAM" id="Phobius"/>
    </source>
</evidence>
<dbReference type="SUPFAM" id="SSF50346">
    <property type="entry name" value="PRC-barrel domain"/>
    <property type="match status" value="1"/>
</dbReference>
<keyword evidence="1" id="KW-1133">Transmembrane helix</keyword>
<dbReference type="InterPro" id="IPR011033">
    <property type="entry name" value="PRC_barrel-like_sf"/>
</dbReference>
<evidence type="ECO:0000313" key="4">
    <source>
        <dbReference type="Proteomes" id="UP000396788"/>
    </source>
</evidence>
<feature type="domain" description="BON" evidence="2">
    <location>
        <begin position="150"/>
        <end position="219"/>
    </location>
</feature>
<dbReference type="AlphaFoldDB" id="A0A5E4UMR3"/>
<keyword evidence="1" id="KW-0472">Membrane</keyword>
<accession>A0A5E4UMR3</accession>
<dbReference type="Pfam" id="PF05239">
    <property type="entry name" value="PRC"/>
    <property type="match status" value="1"/>
</dbReference>
<proteinExistence type="predicted"/>
<dbReference type="InterPro" id="IPR007055">
    <property type="entry name" value="BON_dom"/>
</dbReference>
<dbReference type="Pfam" id="PF04972">
    <property type="entry name" value="BON"/>
    <property type="match status" value="1"/>
</dbReference>
<reference evidence="3 4" key="1">
    <citation type="submission" date="2019-08" db="EMBL/GenBank/DDBJ databases">
        <authorList>
            <person name="Peeters C."/>
        </authorList>
    </citation>
    <scope>NUCLEOTIDE SEQUENCE [LARGE SCALE GENOMIC DNA]</scope>
    <source>
        <strain evidence="3 4">LMG 31107</strain>
    </source>
</reference>
<protein>
    <submittedName>
        <fullName evidence="3">Transporter</fullName>
    </submittedName>
</protein>
<dbReference type="PANTHER" id="PTHR36505">
    <property type="entry name" value="BLR1072 PROTEIN"/>
    <property type="match status" value="1"/>
</dbReference>
<dbReference type="Gene3D" id="3.30.1340.30">
    <property type="match status" value="1"/>
</dbReference>
<organism evidence="3 4">
    <name type="scientific">Pandoraea cepalis</name>
    <dbReference type="NCBI Taxonomy" id="2508294"/>
    <lineage>
        <taxon>Bacteria</taxon>
        <taxon>Pseudomonadati</taxon>
        <taxon>Pseudomonadota</taxon>
        <taxon>Betaproteobacteria</taxon>
        <taxon>Burkholderiales</taxon>
        <taxon>Burkholderiaceae</taxon>
        <taxon>Pandoraea</taxon>
    </lineage>
</organism>
<evidence type="ECO:0000259" key="2">
    <source>
        <dbReference type="PROSITE" id="PS50914"/>
    </source>
</evidence>
<name>A0A5E4UMR3_9BURK</name>
<dbReference type="SMART" id="SM00749">
    <property type="entry name" value="BON"/>
    <property type="match status" value="1"/>
</dbReference>
<gene>
    <name evidence="3" type="ORF">PCE31107_02137</name>
</gene>
<feature type="transmembrane region" description="Helical" evidence="1">
    <location>
        <begin position="66"/>
        <end position="86"/>
    </location>
</feature>
<dbReference type="InterPro" id="IPR014004">
    <property type="entry name" value="Transpt-assoc_nodulatn_dom_bac"/>
</dbReference>
<keyword evidence="1" id="KW-0812">Transmembrane</keyword>
<feature type="transmembrane region" description="Helical" evidence="1">
    <location>
        <begin position="106"/>
        <end position="125"/>
    </location>
</feature>
<dbReference type="InterPro" id="IPR027275">
    <property type="entry name" value="PRC-brl_dom"/>
</dbReference>
<dbReference type="PROSITE" id="PS50914">
    <property type="entry name" value="BON"/>
    <property type="match status" value="1"/>
</dbReference>